<dbReference type="PANTHER" id="PTHR10226:SF3">
    <property type="entry name" value="A-KINASE ANCHOR PROTEIN 11"/>
    <property type="match status" value="1"/>
</dbReference>
<dbReference type="InterPro" id="IPR008382">
    <property type="entry name" value="SPHK1-interactor_AKAP_110"/>
</dbReference>
<dbReference type="GO" id="GO:0005737">
    <property type="term" value="C:cytoplasm"/>
    <property type="evidence" value="ECO:0007669"/>
    <property type="project" value="TreeGrafter"/>
</dbReference>
<reference evidence="2" key="1">
    <citation type="submission" date="2021-01" db="EMBL/GenBank/DDBJ databases">
        <authorList>
            <person name="Zahm M."/>
            <person name="Roques C."/>
            <person name="Cabau C."/>
            <person name="Klopp C."/>
            <person name="Donnadieu C."/>
            <person name="Jouanno E."/>
            <person name="Lampietro C."/>
            <person name="Louis A."/>
            <person name="Herpin A."/>
            <person name="Echchiki A."/>
            <person name="Berthelot C."/>
            <person name="Parey E."/>
            <person name="Roest-Crollius H."/>
            <person name="Braasch I."/>
            <person name="Postlethwait J."/>
            <person name="Bobe J."/>
            <person name="Montfort J."/>
            <person name="Bouchez O."/>
            <person name="Begum T."/>
            <person name="Mejri S."/>
            <person name="Adams A."/>
            <person name="Chen W.-J."/>
            <person name="Guiguen Y."/>
        </authorList>
    </citation>
    <scope>NUCLEOTIDE SEQUENCE</scope>
    <source>
        <strain evidence="2">YG-15Mar2019-1</strain>
        <tissue evidence="2">Brain</tissue>
    </source>
</reference>
<comment type="caution">
    <text evidence="2">The sequence shown here is derived from an EMBL/GenBank/DDBJ whole genome shotgun (WGS) entry which is preliminary data.</text>
</comment>
<feature type="region of interest" description="Disordered" evidence="1">
    <location>
        <begin position="269"/>
        <end position="297"/>
    </location>
</feature>
<feature type="region of interest" description="Disordered" evidence="1">
    <location>
        <begin position="64"/>
        <end position="89"/>
    </location>
</feature>
<dbReference type="Proteomes" id="UP001046870">
    <property type="component" value="Chromosome 14"/>
</dbReference>
<feature type="region of interest" description="Disordered" evidence="1">
    <location>
        <begin position="1"/>
        <end position="48"/>
    </location>
</feature>
<feature type="compositionally biased region" description="Polar residues" evidence="1">
    <location>
        <begin position="168"/>
        <end position="177"/>
    </location>
</feature>
<accession>A0A9D3PNG4</accession>
<dbReference type="PANTHER" id="PTHR10226">
    <property type="entry name" value="A KINASE ANCHOR PROTEIN"/>
    <property type="match status" value="1"/>
</dbReference>
<keyword evidence="3" id="KW-1185">Reference proteome</keyword>
<dbReference type="GO" id="GO:0008104">
    <property type="term" value="P:intracellular protein localization"/>
    <property type="evidence" value="ECO:0007669"/>
    <property type="project" value="TreeGrafter"/>
</dbReference>
<evidence type="ECO:0000313" key="3">
    <source>
        <dbReference type="Proteomes" id="UP001046870"/>
    </source>
</evidence>
<organism evidence="2 3">
    <name type="scientific">Megalops atlanticus</name>
    <name type="common">Tarpon</name>
    <name type="synonym">Clupea gigantea</name>
    <dbReference type="NCBI Taxonomy" id="7932"/>
    <lineage>
        <taxon>Eukaryota</taxon>
        <taxon>Metazoa</taxon>
        <taxon>Chordata</taxon>
        <taxon>Craniata</taxon>
        <taxon>Vertebrata</taxon>
        <taxon>Euteleostomi</taxon>
        <taxon>Actinopterygii</taxon>
        <taxon>Neopterygii</taxon>
        <taxon>Teleostei</taxon>
        <taxon>Elopiformes</taxon>
        <taxon>Megalopidae</taxon>
        <taxon>Megalops</taxon>
    </lineage>
</organism>
<dbReference type="GO" id="GO:0051018">
    <property type="term" value="F:protein kinase A binding"/>
    <property type="evidence" value="ECO:0007669"/>
    <property type="project" value="TreeGrafter"/>
</dbReference>
<dbReference type="EMBL" id="JAFDVH010000014">
    <property type="protein sequence ID" value="KAG7464736.1"/>
    <property type="molecule type" value="Genomic_DNA"/>
</dbReference>
<proteinExistence type="predicted"/>
<protein>
    <submittedName>
        <fullName evidence="2">Uncharacterized protein</fullName>
    </submittedName>
</protein>
<evidence type="ECO:0000313" key="2">
    <source>
        <dbReference type="EMBL" id="KAG7464736.1"/>
    </source>
</evidence>
<name>A0A9D3PNG4_MEGAT</name>
<dbReference type="AlphaFoldDB" id="A0A9D3PNG4"/>
<sequence length="446" mass="47553">MIKSRASFQRRLKGGLAKEFMPSPPPPTPKDQPSHSPTGGPVAGDDREEFVARLMRSLSLECSEGGELEMEESHAHGVQNSRSAPEGTPAGLLDYAAQLSAEIICSVSAEWEARSGGQVKAGTPPKRLLHAAERWAEEVIEESLLEIMAREARQRAADGRSAKARRNAATQQPSCSEVSPDEGLERRPKDAVSVSGLDDESMLRDASQTSSAPRGEALNAFAGRLVSDTLLWALRELGRPAPRCHPDPVQKMAGELCQGIVAQAVRAAALQHGARQPPGDPAGRCSPGGRAPGAGGALSRSIDPSYIEALAEAVVRDSMQEAMRRQLRVCRGSGWGRSEVRAVLDAQAHSGAQALQGALLWAAASSVGTSALQLALPDTQLQSQFSTVAQRARLIGWTVGDLMTSVLQYCELAEQLASRGRTLDIPLLKCLQEQLEGNEGNEAMEQ</sequence>
<gene>
    <name evidence="2" type="ORF">MATL_G00168780</name>
</gene>
<evidence type="ECO:0000256" key="1">
    <source>
        <dbReference type="SAM" id="MobiDB-lite"/>
    </source>
</evidence>
<dbReference type="OrthoDB" id="9938511at2759"/>
<feature type="region of interest" description="Disordered" evidence="1">
    <location>
        <begin position="156"/>
        <end position="215"/>
    </location>
</feature>